<accession>A0A0F9J2T8</accession>
<sequence length="82" mass="8734">MIMENPYGDNVNPSQHAAWEHGHTAAKAEQAEIVSGLVGYFVSESANYEQQYLSGTNDSARGSALGKCDAFTVAATKLAELL</sequence>
<dbReference type="AlphaFoldDB" id="A0A0F9J2T8"/>
<proteinExistence type="predicted"/>
<organism evidence="1">
    <name type="scientific">marine sediment metagenome</name>
    <dbReference type="NCBI Taxonomy" id="412755"/>
    <lineage>
        <taxon>unclassified sequences</taxon>
        <taxon>metagenomes</taxon>
        <taxon>ecological metagenomes</taxon>
    </lineage>
</organism>
<evidence type="ECO:0000313" key="1">
    <source>
        <dbReference type="EMBL" id="KKL93482.1"/>
    </source>
</evidence>
<protein>
    <submittedName>
        <fullName evidence="1">Uncharacterized protein</fullName>
    </submittedName>
</protein>
<dbReference type="EMBL" id="LAZR01019175">
    <property type="protein sequence ID" value="KKL93482.1"/>
    <property type="molecule type" value="Genomic_DNA"/>
</dbReference>
<gene>
    <name evidence="1" type="ORF">LCGC14_1874230</name>
</gene>
<reference evidence="1" key="1">
    <citation type="journal article" date="2015" name="Nature">
        <title>Complex archaea that bridge the gap between prokaryotes and eukaryotes.</title>
        <authorList>
            <person name="Spang A."/>
            <person name="Saw J.H."/>
            <person name="Jorgensen S.L."/>
            <person name="Zaremba-Niedzwiedzka K."/>
            <person name="Martijn J."/>
            <person name="Lind A.E."/>
            <person name="van Eijk R."/>
            <person name="Schleper C."/>
            <person name="Guy L."/>
            <person name="Ettema T.J."/>
        </authorList>
    </citation>
    <scope>NUCLEOTIDE SEQUENCE</scope>
</reference>
<comment type="caution">
    <text evidence="1">The sequence shown here is derived from an EMBL/GenBank/DDBJ whole genome shotgun (WGS) entry which is preliminary data.</text>
</comment>
<name>A0A0F9J2T8_9ZZZZ</name>